<dbReference type="InterPro" id="IPR007111">
    <property type="entry name" value="NACHT_NTPase"/>
</dbReference>
<evidence type="ECO:0000259" key="1">
    <source>
        <dbReference type="Pfam" id="PF05729"/>
    </source>
</evidence>
<proteinExistence type="predicted"/>
<reference evidence="2" key="1">
    <citation type="submission" date="2015-10" db="EMBL/GenBank/DDBJ databases">
        <authorList>
            <person name="Gilbert D.G."/>
        </authorList>
    </citation>
    <scope>NUCLEOTIDE SEQUENCE</scope>
    <source>
        <strain evidence="2">Phyl III-seqv23</strain>
    </source>
</reference>
<dbReference type="Gene3D" id="3.40.50.300">
    <property type="entry name" value="P-loop containing nucleotide triphosphate hydrolases"/>
    <property type="match status" value="1"/>
</dbReference>
<feature type="domain" description="NACHT" evidence="1">
    <location>
        <begin position="174"/>
        <end position="339"/>
    </location>
</feature>
<accession>A0A0S4VDG4</accession>
<sequence>MGILNFVDVAKLVNRIGTITIPETPSDEEPGQWALHVSTVQVGGITSEVKVLYLYADATMEGTRRARLLCSKASNQTPIQVVYADSLLKKSRTVVQSFNEKAKSVLGLTEYFSSFIRTQTETYVRKVRSLDFKNYVDPHVKVAETFTRKVPNPALSFLLDPDMTGSHFTGTLGVILGEPGQGKTFMSRYLADACAARKMIPIYVHSEQWSRMQQDELSSLWKTIVHSFRYFESPIGWIDGAEEQFLRVALRTGLFRIIFDGFDEFVLWNKGTVDAIETMRSLQALSDDTGTRILISSRTSFWASEVEDEEGLEGRPRHLFRIQPFDENNAQRYFDQRFASDSSKGKAALQLFRDLRQKVDSKSMEFVGRGFFLFLIADLVERGFSMNSLSLQGRTVFNWMAEALCEREKRRQDLSLTARQQLDAVSNFAEFVVRGEAPSGETLSLVLQAASELSTSEADALVAPNGKLKDHPLLQRDTHSGDWRFVQEQIRYNLLAERLIELCADSGRFSELGNLVISSHFDLQLQADVAFSVVEQVFELSDASSSETKLRQIIEALLALQKSDEDNLSHTNASSLATSIALLTTNRIHGKGSAHTERASFLASMFPNGAMRGLFFSGSLVRFDFSGFRFEDSVFHQVSWANCKFSSDSSFVRCRFVGGSISACDDLGLANFGNSCHFDADSKGIVNAEIVRSGRRAYAEDDLRADLNCLISKFIPKDGLGVKTVEARSLERGTIGNSINKEKVIESFRRKILDQYVLSGHSGTGYRVREEAKSSFIYFSSNGVYTGLLGDLFDELAARLL</sequence>
<protein>
    <recommendedName>
        <fullName evidence="1">NACHT domain-containing protein</fullName>
    </recommendedName>
</protein>
<name>A0A0S4VDG4_RALSL</name>
<dbReference type="Pfam" id="PF05729">
    <property type="entry name" value="NACHT"/>
    <property type="match status" value="1"/>
</dbReference>
<gene>
    <name evidence="2" type="ORF">RUN1985_v1_1590004</name>
</gene>
<dbReference type="InterPro" id="IPR027417">
    <property type="entry name" value="P-loop_NTPase"/>
</dbReference>
<dbReference type="EMBL" id="LN899824">
    <property type="protein sequence ID" value="CUV32101.1"/>
    <property type="molecule type" value="Genomic_DNA"/>
</dbReference>
<organism evidence="2">
    <name type="scientific">Ralstonia solanacearum</name>
    <name type="common">Pseudomonas solanacearum</name>
    <dbReference type="NCBI Taxonomy" id="305"/>
    <lineage>
        <taxon>Bacteria</taxon>
        <taxon>Pseudomonadati</taxon>
        <taxon>Pseudomonadota</taxon>
        <taxon>Betaproteobacteria</taxon>
        <taxon>Burkholderiales</taxon>
        <taxon>Burkholderiaceae</taxon>
        <taxon>Ralstonia</taxon>
        <taxon>Ralstonia solanacearum species complex</taxon>
    </lineage>
</organism>
<dbReference type="SUPFAM" id="SSF52540">
    <property type="entry name" value="P-loop containing nucleoside triphosphate hydrolases"/>
    <property type="match status" value="1"/>
</dbReference>
<dbReference type="AlphaFoldDB" id="A0A0S4VDG4"/>
<evidence type="ECO:0000313" key="2">
    <source>
        <dbReference type="EMBL" id="CUV32101.1"/>
    </source>
</evidence>